<evidence type="ECO:0000313" key="2">
    <source>
        <dbReference type="Proteomes" id="UP001234202"/>
    </source>
</evidence>
<accession>A0ACC2XK99</accession>
<protein>
    <submittedName>
        <fullName evidence="1">Uncharacterized protein</fullName>
    </submittedName>
</protein>
<sequence length="143" mass="14166">MIIASHAALTLAFHPLTVNTDLKGLTILLPQLLDSKGYTIYFVNTSNSTQIYAASQPFIIASGQVPSTAASASGAAASTLTATSANIPGPYTPFSTTATPTATRSGSASASSAASNDAATSHAHQLAMMVAAGVGAVAVGVLL</sequence>
<evidence type="ECO:0000313" key="1">
    <source>
        <dbReference type="EMBL" id="KAJ9123796.1"/>
    </source>
</evidence>
<gene>
    <name evidence="1" type="ORF">QFC24_003572</name>
</gene>
<dbReference type="Proteomes" id="UP001234202">
    <property type="component" value="Unassembled WGS sequence"/>
</dbReference>
<reference evidence="1" key="1">
    <citation type="submission" date="2023-04" db="EMBL/GenBank/DDBJ databases">
        <title>Draft Genome sequencing of Naganishia species isolated from polar environments using Oxford Nanopore Technology.</title>
        <authorList>
            <person name="Leo P."/>
            <person name="Venkateswaran K."/>
        </authorList>
    </citation>
    <scope>NUCLEOTIDE SEQUENCE</scope>
    <source>
        <strain evidence="1">DBVPG 5303</strain>
    </source>
</reference>
<proteinExistence type="predicted"/>
<organism evidence="1 2">
    <name type="scientific">Naganishia onofrii</name>
    <dbReference type="NCBI Taxonomy" id="1851511"/>
    <lineage>
        <taxon>Eukaryota</taxon>
        <taxon>Fungi</taxon>
        <taxon>Dikarya</taxon>
        <taxon>Basidiomycota</taxon>
        <taxon>Agaricomycotina</taxon>
        <taxon>Tremellomycetes</taxon>
        <taxon>Filobasidiales</taxon>
        <taxon>Filobasidiaceae</taxon>
        <taxon>Naganishia</taxon>
    </lineage>
</organism>
<name>A0ACC2XK99_9TREE</name>
<dbReference type="EMBL" id="JASBWV010000011">
    <property type="protein sequence ID" value="KAJ9123796.1"/>
    <property type="molecule type" value="Genomic_DNA"/>
</dbReference>
<comment type="caution">
    <text evidence="1">The sequence shown here is derived from an EMBL/GenBank/DDBJ whole genome shotgun (WGS) entry which is preliminary data.</text>
</comment>
<keyword evidence="2" id="KW-1185">Reference proteome</keyword>